<accession>A0A067T993</accession>
<evidence type="ECO:0000313" key="2">
    <source>
        <dbReference type="EMBL" id="KDR76434.1"/>
    </source>
</evidence>
<proteinExistence type="predicted"/>
<dbReference type="OrthoDB" id="3065452at2759"/>
<name>A0A067T993_GALM3</name>
<dbReference type="HOGENOM" id="CLU_664006_0_0_1"/>
<feature type="region of interest" description="Disordered" evidence="1">
    <location>
        <begin position="1"/>
        <end position="104"/>
    </location>
</feature>
<keyword evidence="3" id="KW-1185">Reference proteome</keyword>
<evidence type="ECO:0000256" key="1">
    <source>
        <dbReference type="SAM" id="MobiDB-lite"/>
    </source>
</evidence>
<evidence type="ECO:0000313" key="3">
    <source>
        <dbReference type="Proteomes" id="UP000027222"/>
    </source>
</evidence>
<feature type="compositionally biased region" description="Polar residues" evidence="1">
    <location>
        <begin position="54"/>
        <end position="71"/>
    </location>
</feature>
<feature type="compositionally biased region" description="Basic and acidic residues" evidence="1">
    <location>
        <begin position="41"/>
        <end position="53"/>
    </location>
</feature>
<dbReference type="EMBL" id="KL142378">
    <property type="protein sequence ID" value="KDR76434.1"/>
    <property type="molecule type" value="Genomic_DNA"/>
</dbReference>
<sequence length="438" mass="48364">MHRDSKLGNARASYVTEVRSVERLSQDPPEERYSDFIPRSGQEEDIFRRKSQSESDASGASQSTGGVSTPQTPIPSLAPLPTQRSRVRRPKTKEARPTESQTLIALGMSPFMPVQDAMFNQNRLVRNETILAQHVSRLQNSYSSSEANHAKWVQDIYRILTDHNAAIDKQMADLLNAHVETHNALNNLLHEFSSFSASTKSTIDRLNDSIRKLAAGTPIVATESSSTTASVQTETIPQRLPSFGNLSLPEIADYSVHGMKRKREGFSAGPFTGASTSIAASRTEISVIAQEVYLPRSDYSVSEDTFRDVIYGPINNAGDHLSSGEIVNEAIRSVGLSTSMVQTILSAPRNPGFLTVRFLKQEYASSRKVEVKDLGNLMPLYLAEHSAVGCLDDSDPDSLQQTVLQCKKPYRNTYLEFTLDTCATKRTEQNKTMSSRGV</sequence>
<dbReference type="Proteomes" id="UP000027222">
    <property type="component" value="Unassembled WGS sequence"/>
</dbReference>
<gene>
    <name evidence="2" type="ORF">GALMADRAFT_279124</name>
</gene>
<protein>
    <submittedName>
        <fullName evidence="2">Uncharacterized protein</fullName>
    </submittedName>
</protein>
<reference evidence="3" key="1">
    <citation type="journal article" date="2014" name="Proc. Natl. Acad. Sci. U.S.A.">
        <title>Extensive sampling of basidiomycete genomes demonstrates inadequacy of the white-rot/brown-rot paradigm for wood decay fungi.</title>
        <authorList>
            <person name="Riley R."/>
            <person name="Salamov A.A."/>
            <person name="Brown D.W."/>
            <person name="Nagy L.G."/>
            <person name="Floudas D."/>
            <person name="Held B.W."/>
            <person name="Levasseur A."/>
            <person name="Lombard V."/>
            <person name="Morin E."/>
            <person name="Otillar R."/>
            <person name="Lindquist E.A."/>
            <person name="Sun H."/>
            <person name="LaButti K.M."/>
            <person name="Schmutz J."/>
            <person name="Jabbour D."/>
            <person name="Luo H."/>
            <person name="Baker S.E."/>
            <person name="Pisabarro A.G."/>
            <person name="Walton J.D."/>
            <person name="Blanchette R.A."/>
            <person name="Henrissat B."/>
            <person name="Martin F."/>
            <person name="Cullen D."/>
            <person name="Hibbett D.S."/>
            <person name="Grigoriev I.V."/>
        </authorList>
    </citation>
    <scope>NUCLEOTIDE SEQUENCE [LARGE SCALE GENOMIC DNA]</scope>
    <source>
        <strain evidence="3">CBS 339.88</strain>
    </source>
</reference>
<organism evidence="2 3">
    <name type="scientific">Galerina marginata (strain CBS 339.88)</name>
    <dbReference type="NCBI Taxonomy" id="685588"/>
    <lineage>
        <taxon>Eukaryota</taxon>
        <taxon>Fungi</taxon>
        <taxon>Dikarya</taxon>
        <taxon>Basidiomycota</taxon>
        <taxon>Agaricomycotina</taxon>
        <taxon>Agaricomycetes</taxon>
        <taxon>Agaricomycetidae</taxon>
        <taxon>Agaricales</taxon>
        <taxon>Agaricineae</taxon>
        <taxon>Strophariaceae</taxon>
        <taxon>Galerina</taxon>
    </lineage>
</organism>
<feature type="compositionally biased region" description="Basic and acidic residues" evidence="1">
    <location>
        <begin position="19"/>
        <end position="34"/>
    </location>
</feature>
<dbReference type="AlphaFoldDB" id="A0A067T993"/>